<comment type="caution">
    <text evidence="1">The sequence shown here is derived from an EMBL/GenBank/DDBJ whole genome shotgun (WGS) entry which is preliminary data.</text>
</comment>
<organism evidence="1 2">
    <name type="scientific">Oedothorax gibbosus</name>
    <dbReference type="NCBI Taxonomy" id="931172"/>
    <lineage>
        <taxon>Eukaryota</taxon>
        <taxon>Metazoa</taxon>
        <taxon>Ecdysozoa</taxon>
        <taxon>Arthropoda</taxon>
        <taxon>Chelicerata</taxon>
        <taxon>Arachnida</taxon>
        <taxon>Araneae</taxon>
        <taxon>Araneomorphae</taxon>
        <taxon>Entelegynae</taxon>
        <taxon>Araneoidea</taxon>
        <taxon>Linyphiidae</taxon>
        <taxon>Erigoninae</taxon>
        <taxon>Oedothorax</taxon>
    </lineage>
</organism>
<dbReference type="EMBL" id="JAFNEN010000108">
    <property type="protein sequence ID" value="KAG8194138.1"/>
    <property type="molecule type" value="Genomic_DNA"/>
</dbReference>
<evidence type="ECO:0000313" key="2">
    <source>
        <dbReference type="Proteomes" id="UP000827092"/>
    </source>
</evidence>
<protein>
    <submittedName>
        <fullName evidence="1">Uncharacterized protein</fullName>
    </submittedName>
</protein>
<sequence>MQSGGFRRHSINAEKHMDIQKTNPCLFTRQQSRTICMIASTHFSNVRRTTSSTCTDIPCSGNTLNEANRQITLGLD</sequence>
<keyword evidence="2" id="KW-1185">Reference proteome</keyword>
<gene>
    <name evidence="1" type="ORF">JTE90_000976</name>
</gene>
<evidence type="ECO:0000313" key="1">
    <source>
        <dbReference type="EMBL" id="KAG8194138.1"/>
    </source>
</evidence>
<name>A0AAV6VDK6_9ARAC</name>
<accession>A0AAV6VDK6</accession>
<dbReference type="Proteomes" id="UP000827092">
    <property type="component" value="Unassembled WGS sequence"/>
</dbReference>
<dbReference type="AlphaFoldDB" id="A0AAV6VDK6"/>
<reference evidence="1 2" key="1">
    <citation type="journal article" date="2022" name="Nat. Ecol. Evol.">
        <title>A masculinizing supergene underlies an exaggerated male reproductive morph in a spider.</title>
        <authorList>
            <person name="Hendrickx F."/>
            <person name="De Corte Z."/>
            <person name="Sonet G."/>
            <person name="Van Belleghem S.M."/>
            <person name="Kostlbacher S."/>
            <person name="Vangestel C."/>
        </authorList>
    </citation>
    <scope>NUCLEOTIDE SEQUENCE [LARGE SCALE GENOMIC DNA]</scope>
    <source>
        <strain evidence="1">W744_W776</strain>
    </source>
</reference>
<proteinExistence type="predicted"/>